<evidence type="ECO:0000256" key="1">
    <source>
        <dbReference type="SAM" id="SignalP"/>
    </source>
</evidence>
<accession>A0A6N3H847</accession>
<sequence length="291" mass="32936">MKRQGRVILICIVATAILMNGNTAYASENNVSISPETNEMLKEVVEDCDVEDDYFSHIIDSYVEYGYADTEELNNILVETAESIQKVHNKSQIELENAYNKYADVANLQKDSTTYNILAYNAAVGTFQAGANLIRGRGCSHTAESMEHAIVPYEKIGTSWAPSTLRYSDDSWAQALFTRTGLWSEIERRFQGEVLPSMPPSKIIDGTYAFDSNNSSLDAYLQLHNVNYSVTFMKNPDDPYSYRASMYISDIYDFEWSKYDNVIVDFANNYAKALQDMGAIEPYQIVCSFHM</sequence>
<dbReference type="AlphaFoldDB" id="A0A6N3H847"/>
<dbReference type="RefSeq" id="WP_156734742.1">
    <property type="nucleotide sequence ID" value="NZ_CACRUU010000122.1"/>
</dbReference>
<proteinExistence type="predicted"/>
<feature type="signal peptide" evidence="1">
    <location>
        <begin position="1"/>
        <end position="26"/>
    </location>
</feature>
<evidence type="ECO:0000313" key="2">
    <source>
        <dbReference type="EMBL" id="VYU72875.1"/>
    </source>
</evidence>
<organism evidence="2">
    <name type="scientific">Mediterraneibacter gnavus</name>
    <name type="common">Ruminococcus gnavus</name>
    <dbReference type="NCBI Taxonomy" id="33038"/>
    <lineage>
        <taxon>Bacteria</taxon>
        <taxon>Bacillati</taxon>
        <taxon>Bacillota</taxon>
        <taxon>Clostridia</taxon>
        <taxon>Lachnospirales</taxon>
        <taxon>Lachnospiraceae</taxon>
        <taxon>Mediterraneibacter</taxon>
    </lineage>
</organism>
<dbReference type="EMBL" id="CACRUU010000122">
    <property type="protein sequence ID" value="VYU72875.1"/>
    <property type="molecule type" value="Genomic_DNA"/>
</dbReference>
<feature type="chain" id="PRO_5026700855" evidence="1">
    <location>
        <begin position="27"/>
        <end position="291"/>
    </location>
</feature>
<reference evidence="2" key="1">
    <citation type="submission" date="2019-11" db="EMBL/GenBank/DDBJ databases">
        <authorList>
            <person name="Feng L."/>
        </authorList>
    </citation>
    <scope>NUCLEOTIDE SEQUENCE</scope>
    <source>
        <strain evidence="2">RgnavusLFYP36</strain>
    </source>
</reference>
<keyword evidence="1" id="KW-0732">Signal</keyword>
<protein>
    <submittedName>
        <fullName evidence="2">Uncharacterized protein</fullName>
    </submittedName>
</protein>
<name>A0A6N3H847_MEDGN</name>
<gene>
    <name evidence="2" type="ORF">RGLFYP36_02914</name>
</gene>